<dbReference type="GO" id="GO:0003924">
    <property type="term" value="F:GTPase activity"/>
    <property type="evidence" value="ECO:0007669"/>
    <property type="project" value="InterPro"/>
</dbReference>
<evidence type="ECO:0000256" key="7">
    <source>
        <dbReference type="ARBA" id="ARBA00023134"/>
    </source>
</evidence>
<feature type="non-terminal residue" evidence="12">
    <location>
        <position position="103"/>
    </location>
</feature>
<keyword evidence="9" id="KW-0807">Transducer</keyword>
<feature type="binding site" evidence="10">
    <location>
        <begin position="93"/>
        <end position="98"/>
    </location>
    <ligand>
        <name>GTP</name>
        <dbReference type="ChEBI" id="CHEBI:37565"/>
    </ligand>
</feature>
<proteinExistence type="inferred from homology"/>
<evidence type="ECO:0008006" key="14">
    <source>
        <dbReference type="Google" id="ProtNLM"/>
    </source>
</evidence>
<dbReference type="OrthoDB" id="5817230at2759"/>
<dbReference type="PANTHER" id="PTHR10218:SF230">
    <property type="entry name" value="GUANINE NUCLEOTIDE-BINDING PROTEIN G(I) SUBUNIT ALPHA-3"/>
    <property type="match status" value="1"/>
</dbReference>
<dbReference type="GO" id="GO:0046872">
    <property type="term" value="F:metal ion binding"/>
    <property type="evidence" value="ECO:0007669"/>
    <property type="project" value="UniProtKB-KW"/>
</dbReference>
<dbReference type="AlphaFoldDB" id="A0A553RFP0"/>
<dbReference type="GO" id="GO:0031683">
    <property type="term" value="F:G-protein beta/gamma-subunit complex binding"/>
    <property type="evidence" value="ECO:0007669"/>
    <property type="project" value="InterPro"/>
</dbReference>
<evidence type="ECO:0000256" key="8">
    <source>
        <dbReference type="ARBA" id="ARBA00023136"/>
    </source>
</evidence>
<protein>
    <recommendedName>
        <fullName evidence="14">GNAS complex locus</fullName>
    </recommendedName>
</protein>
<keyword evidence="7 10" id="KW-0342">GTP-binding</keyword>
<evidence type="ECO:0000313" key="12">
    <source>
        <dbReference type="EMBL" id="TRZ00990.1"/>
    </source>
</evidence>
<sequence length="103" mass="12152">MSRCDFSILIASFAAEKESFFSERERESEREFRESICFEMSESDSFSYKRRPIRLERRNKEAMERNKMIDRILREDGEKASREVKLLLLGAGESGKSTIVKQM</sequence>
<organism evidence="12 13">
    <name type="scientific">Danionella cerebrum</name>
    <dbReference type="NCBI Taxonomy" id="2873325"/>
    <lineage>
        <taxon>Eukaryota</taxon>
        <taxon>Metazoa</taxon>
        <taxon>Chordata</taxon>
        <taxon>Craniata</taxon>
        <taxon>Vertebrata</taxon>
        <taxon>Euteleostomi</taxon>
        <taxon>Actinopterygii</taxon>
        <taxon>Neopterygii</taxon>
        <taxon>Teleostei</taxon>
        <taxon>Ostariophysi</taxon>
        <taxon>Cypriniformes</taxon>
        <taxon>Danionidae</taxon>
        <taxon>Danioninae</taxon>
        <taxon>Danionella</taxon>
    </lineage>
</organism>
<evidence type="ECO:0000256" key="6">
    <source>
        <dbReference type="ARBA" id="ARBA00022741"/>
    </source>
</evidence>
<evidence type="ECO:0000256" key="3">
    <source>
        <dbReference type="ARBA" id="ARBA00006628"/>
    </source>
</evidence>
<keyword evidence="4" id="KW-1003">Cell membrane</keyword>
<evidence type="ECO:0000256" key="9">
    <source>
        <dbReference type="ARBA" id="ARBA00023224"/>
    </source>
</evidence>
<dbReference type="GO" id="GO:0007212">
    <property type="term" value="P:G protein-coupled dopamine receptor signaling pathway"/>
    <property type="evidence" value="ECO:0007669"/>
    <property type="project" value="TreeGrafter"/>
</dbReference>
<dbReference type="SUPFAM" id="SSF52540">
    <property type="entry name" value="P-loop containing nucleoside triphosphate hydrolases"/>
    <property type="match status" value="1"/>
</dbReference>
<dbReference type="InterPro" id="IPR001019">
    <property type="entry name" value="Gprotein_alpha_su"/>
</dbReference>
<dbReference type="GO" id="GO:0005525">
    <property type="term" value="F:GTP binding"/>
    <property type="evidence" value="ECO:0007669"/>
    <property type="project" value="UniProtKB-KW"/>
</dbReference>
<dbReference type="Proteomes" id="UP000316079">
    <property type="component" value="Unassembled WGS sequence"/>
</dbReference>
<comment type="caution">
    <text evidence="12">The sequence shown here is derived from an EMBL/GenBank/DDBJ whole genome shotgun (WGS) entry which is preliminary data.</text>
</comment>
<evidence type="ECO:0000256" key="1">
    <source>
        <dbReference type="ARBA" id="ARBA00004236"/>
    </source>
</evidence>
<evidence type="ECO:0000256" key="11">
    <source>
        <dbReference type="PIRSR" id="PIRSR601019-2"/>
    </source>
</evidence>
<gene>
    <name evidence="12" type="ORF">DNTS_010326</name>
</gene>
<reference evidence="12 13" key="1">
    <citation type="journal article" date="2019" name="Sci. Data">
        <title>Hybrid genome assembly and annotation of Danionella translucida.</title>
        <authorList>
            <person name="Kadobianskyi M."/>
            <person name="Schulze L."/>
            <person name="Schuelke M."/>
            <person name="Judkewitz B."/>
        </authorList>
    </citation>
    <scope>NUCLEOTIDE SEQUENCE [LARGE SCALE GENOMIC DNA]</scope>
    <source>
        <strain evidence="12 13">Bolton</strain>
    </source>
</reference>
<accession>A0A553RFP0</accession>
<evidence type="ECO:0000256" key="2">
    <source>
        <dbReference type="ARBA" id="ARBA00004496"/>
    </source>
</evidence>
<dbReference type="GO" id="GO:0001664">
    <property type="term" value="F:G protein-coupled receptor binding"/>
    <property type="evidence" value="ECO:0007669"/>
    <property type="project" value="TreeGrafter"/>
</dbReference>
<keyword evidence="5" id="KW-0963">Cytoplasm</keyword>
<keyword evidence="8" id="KW-0472">Membrane</keyword>
<feature type="binding site" evidence="11">
    <location>
        <position position="97"/>
    </location>
    <ligand>
        <name>Mg(2+)</name>
        <dbReference type="ChEBI" id="CHEBI:18420"/>
    </ligand>
</feature>
<evidence type="ECO:0000313" key="13">
    <source>
        <dbReference type="Proteomes" id="UP000316079"/>
    </source>
</evidence>
<dbReference type="InterPro" id="IPR027417">
    <property type="entry name" value="P-loop_NTPase"/>
</dbReference>
<dbReference type="GO" id="GO:0005737">
    <property type="term" value="C:cytoplasm"/>
    <property type="evidence" value="ECO:0007669"/>
    <property type="project" value="UniProtKB-SubCell"/>
</dbReference>
<evidence type="ECO:0000256" key="4">
    <source>
        <dbReference type="ARBA" id="ARBA00022475"/>
    </source>
</evidence>
<dbReference type="STRING" id="623744.A0A553RFP0"/>
<comment type="similarity">
    <text evidence="3">Belongs to the G-alpha family. G(i/o/t/z) subfamily.</text>
</comment>
<keyword evidence="13" id="KW-1185">Reference proteome</keyword>
<keyword evidence="11" id="KW-0460">Magnesium</keyword>
<keyword evidence="6 10" id="KW-0547">Nucleotide-binding</keyword>
<name>A0A553RFP0_9TELE</name>
<dbReference type="GO" id="GO:0005834">
    <property type="term" value="C:heterotrimeric G-protein complex"/>
    <property type="evidence" value="ECO:0007669"/>
    <property type="project" value="TreeGrafter"/>
</dbReference>
<evidence type="ECO:0000256" key="10">
    <source>
        <dbReference type="PIRSR" id="PIRSR601019-1"/>
    </source>
</evidence>
<dbReference type="Gene3D" id="3.40.50.300">
    <property type="entry name" value="P-loop containing nucleotide triphosphate hydrolases"/>
    <property type="match status" value="1"/>
</dbReference>
<comment type="subcellular location">
    <subcellularLocation>
        <location evidence="1">Cell membrane</location>
    </subcellularLocation>
    <subcellularLocation>
        <location evidence="2">Cytoplasm</location>
    </subcellularLocation>
</comment>
<keyword evidence="11" id="KW-0479">Metal-binding</keyword>
<dbReference type="GO" id="GO:0007188">
    <property type="term" value="P:adenylate cyclase-modulating G protein-coupled receptor signaling pathway"/>
    <property type="evidence" value="ECO:0007669"/>
    <property type="project" value="TreeGrafter"/>
</dbReference>
<dbReference type="PANTHER" id="PTHR10218">
    <property type="entry name" value="GTP-BINDING PROTEIN ALPHA SUBUNIT"/>
    <property type="match status" value="1"/>
</dbReference>
<evidence type="ECO:0000256" key="5">
    <source>
        <dbReference type="ARBA" id="ARBA00022490"/>
    </source>
</evidence>
<dbReference type="EMBL" id="SRMA01024189">
    <property type="protein sequence ID" value="TRZ00990.1"/>
    <property type="molecule type" value="Genomic_DNA"/>
</dbReference>